<dbReference type="PANTHER" id="PTHR12763">
    <property type="match status" value="1"/>
</dbReference>
<dbReference type="Proteomes" id="UP000818323">
    <property type="component" value="Unassembled WGS sequence"/>
</dbReference>
<evidence type="ECO:0000256" key="2">
    <source>
        <dbReference type="ARBA" id="ARBA00022692"/>
    </source>
</evidence>
<accession>A0ABW9YVG9</accession>
<comment type="subcellular location">
    <subcellularLocation>
        <location evidence="1">Membrane</location>
        <topology evidence="1">Single-pass membrane protein</topology>
    </subcellularLocation>
</comment>
<evidence type="ECO:0000256" key="1">
    <source>
        <dbReference type="ARBA" id="ARBA00004167"/>
    </source>
</evidence>
<evidence type="ECO:0000313" key="8">
    <source>
        <dbReference type="EMBL" id="NBJ23178.1"/>
    </source>
</evidence>
<keyword evidence="2 6" id="KW-0812">Transmembrane</keyword>
<dbReference type="InterPro" id="IPR036869">
    <property type="entry name" value="J_dom_sf"/>
</dbReference>
<feature type="domain" description="J" evidence="7">
    <location>
        <begin position="184"/>
        <end position="237"/>
    </location>
</feature>
<dbReference type="SUPFAM" id="SSF46565">
    <property type="entry name" value="Chaperone J-domain"/>
    <property type="match status" value="1"/>
</dbReference>
<dbReference type="InterPro" id="IPR001623">
    <property type="entry name" value="DnaJ_domain"/>
</dbReference>
<comment type="similarity">
    <text evidence="5">Belongs to the TIM14 family.</text>
</comment>
<name>A0ABW9YVG9_9HYPH</name>
<dbReference type="RefSeq" id="WP_161721769.1">
    <property type="nucleotide sequence ID" value="NZ_JAAAXI010000002.1"/>
</dbReference>
<evidence type="ECO:0000256" key="6">
    <source>
        <dbReference type="SAM" id="Phobius"/>
    </source>
</evidence>
<dbReference type="Gene3D" id="1.10.287.110">
    <property type="entry name" value="DnaJ domain"/>
    <property type="match status" value="1"/>
</dbReference>
<feature type="transmembrane region" description="Helical" evidence="6">
    <location>
        <begin position="56"/>
        <end position="75"/>
    </location>
</feature>
<reference evidence="8 9" key="1">
    <citation type="submission" date="2020-01" db="EMBL/GenBank/DDBJ databases">
        <title>Microvirga sp. nov., an arsenate reduction bacterium isolated from Tibet hotspring sediments.</title>
        <authorList>
            <person name="Yuan C.-G."/>
        </authorList>
    </citation>
    <scope>NUCLEOTIDE SEQUENCE [LARGE SCALE GENOMIC DNA]</scope>
    <source>
        <strain evidence="8 9">SYSU G3D203</strain>
    </source>
</reference>
<dbReference type="EMBL" id="JAAAXJ010000001">
    <property type="protein sequence ID" value="NBJ23178.1"/>
    <property type="molecule type" value="Genomic_DNA"/>
</dbReference>
<comment type="caution">
    <text evidence="8">The sequence shown here is derived from an EMBL/GenBank/DDBJ whole genome shotgun (WGS) entry which is preliminary data.</text>
</comment>
<keyword evidence="3 6" id="KW-1133">Transmembrane helix</keyword>
<dbReference type="SMART" id="SM00271">
    <property type="entry name" value="DnaJ"/>
    <property type="match status" value="1"/>
</dbReference>
<evidence type="ECO:0000259" key="7">
    <source>
        <dbReference type="PROSITE" id="PS50076"/>
    </source>
</evidence>
<organism evidence="8 9">
    <name type="scientific">Microvirga arsenatis</name>
    <dbReference type="NCBI Taxonomy" id="2692265"/>
    <lineage>
        <taxon>Bacteria</taxon>
        <taxon>Pseudomonadati</taxon>
        <taxon>Pseudomonadota</taxon>
        <taxon>Alphaproteobacteria</taxon>
        <taxon>Hyphomicrobiales</taxon>
        <taxon>Methylobacteriaceae</taxon>
        <taxon>Microvirga</taxon>
    </lineage>
</organism>
<dbReference type="PROSITE" id="PS50076">
    <property type="entry name" value="DNAJ_2"/>
    <property type="match status" value="1"/>
</dbReference>
<evidence type="ECO:0000256" key="4">
    <source>
        <dbReference type="ARBA" id="ARBA00023136"/>
    </source>
</evidence>
<keyword evidence="4 6" id="KW-0472">Membrane</keyword>
<evidence type="ECO:0000313" key="9">
    <source>
        <dbReference type="Proteomes" id="UP000818323"/>
    </source>
</evidence>
<feature type="transmembrane region" description="Helical" evidence="6">
    <location>
        <begin position="29"/>
        <end position="49"/>
    </location>
</feature>
<dbReference type="Pfam" id="PF00226">
    <property type="entry name" value="DnaJ"/>
    <property type="match status" value="1"/>
</dbReference>
<dbReference type="PANTHER" id="PTHR12763:SF28">
    <property type="entry name" value="GEO10507P1-RELATED"/>
    <property type="match status" value="1"/>
</dbReference>
<protein>
    <submittedName>
        <fullName evidence="8">DnaJ domain-containing protein</fullName>
    </submittedName>
</protein>
<evidence type="ECO:0000256" key="5">
    <source>
        <dbReference type="ARBA" id="ARBA00038105"/>
    </source>
</evidence>
<evidence type="ECO:0000256" key="3">
    <source>
        <dbReference type="ARBA" id="ARBA00022989"/>
    </source>
</evidence>
<dbReference type="CDD" id="cd06257">
    <property type="entry name" value="DnaJ"/>
    <property type="match status" value="1"/>
</dbReference>
<sequence length="237" mass="26041">MMLLLGIAAVALLWWLAKTYTRTDTKVLARSLKILGGVAALGGALLLGLKGRIDMALLLGGFGAWALGWGAALNLPGPWRRFQQAQGRFSRIRSAMIEMEIDHATGAIEGSILVGPFAGRRLSSLDPQSLRRVYDECSAHDPQGVPLLEAYLDRRFSGWRENAHGDRDTRTRTHAQSGVMTKEEAYQILGLQPGAGLEEIRKAHRTLMKKLHPDQGGTAYLAARVNEAREVLLGRHR</sequence>
<gene>
    <name evidence="8" type="ORF">GR303_02235</name>
</gene>
<keyword evidence="9" id="KW-1185">Reference proteome</keyword>
<proteinExistence type="inferred from homology"/>